<feature type="transmembrane region" description="Helical" evidence="7">
    <location>
        <begin position="152"/>
        <end position="170"/>
    </location>
</feature>
<dbReference type="Pfam" id="PF07662">
    <property type="entry name" value="Nucleos_tra2_C"/>
    <property type="match status" value="1"/>
</dbReference>
<accession>A0A672UQD0</accession>
<evidence type="ECO:0000256" key="7">
    <source>
        <dbReference type="RuleBase" id="RU362018"/>
    </source>
</evidence>
<dbReference type="Proteomes" id="UP000472266">
    <property type="component" value="Chromosome 10"/>
</dbReference>
<reference evidence="11" key="3">
    <citation type="submission" date="2025-09" db="UniProtKB">
        <authorList>
            <consortium name="Ensembl"/>
        </authorList>
    </citation>
    <scope>IDENTIFICATION</scope>
</reference>
<reference evidence="11" key="2">
    <citation type="submission" date="2025-08" db="UniProtKB">
        <authorList>
            <consortium name="Ensembl"/>
        </authorList>
    </citation>
    <scope>IDENTIFICATION</scope>
</reference>
<dbReference type="Ensembl" id="ENSSHBT00005020829.1">
    <property type="protein sequence ID" value="ENSSHBP00005017443.1"/>
    <property type="gene ID" value="ENSSHBG00005015091.1"/>
</dbReference>
<keyword evidence="3" id="KW-1003">Cell membrane</keyword>
<evidence type="ECO:0000256" key="2">
    <source>
        <dbReference type="ARBA" id="ARBA00009033"/>
    </source>
</evidence>
<dbReference type="InterPro" id="IPR011657">
    <property type="entry name" value="CNT_C_dom"/>
</dbReference>
<proteinExistence type="inferred from homology"/>
<protein>
    <recommendedName>
        <fullName evidence="7">Sodium/nucleoside cotransporter</fullName>
    </recommendedName>
</protein>
<keyword evidence="6 7" id="KW-0472">Membrane</keyword>
<gene>
    <name evidence="11" type="primary">LOC115613050</name>
</gene>
<dbReference type="Pfam" id="PF01773">
    <property type="entry name" value="Nucleos_tra2_N"/>
    <property type="match status" value="1"/>
</dbReference>
<dbReference type="InterPro" id="IPR018270">
    <property type="entry name" value="C_nuclsd_transpt_met_bac"/>
</dbReference>
<dbReference type="InterPro" id="IPR008276">
    <property type="entry name" value="C_nuclsd_transpt"/>
</dbReference>
<dbReference type="GeneTree" id="ENSGT00390000016025"/>
<name>A0A672UQD0_STRHB</name>
<feature type="transmembrane region" description="Helical" evidence="7">
    <location>
        <begin position="314"/>
        <end position="336"/>
    </location>
</feature>
<dbReference type="GO" id="GO:0005886">
    <property type="term" value="C:plasma membrane"/>
    <property type="evidence" value="ECO:0007669"/>
    <property type="project" value="UniProtKB-SubCell"/>
</dbReference>
<feature type="transmembrane region" description="Helical" evidence="7">
    <location>
        <begin position="214"/>
        <end position="234"/>
    </location>
</feature>
<feature type="transmembrane region" description="Helical" evidence="7">
    <location>
        <begin position="20"/>
        <end position="43"/>
    </location>
</feature>
<feature type="transmembrane region" description="Helical" evidence="7">
    <location>
        <begin position="343"/>
        <end position="362"/>
    </location>
</feature>
<organism evidence="11 12">
    <name type="scientific">Strigops habroptila</name>
    <name type="common">Kakapo</name>
    <dbReference type="NCBI Taxonomy" id="2489341"/>
    <lineage>
        <taxon>Eukaryota</taxon>
        <taxon>Metazoa</taxon>
        <taxon>Chordata</taxon>
        <taxon>Craniata</taxon>
        <taxon>Vertebrata</taxon>
        <taxon>Euteleostomi</taxon>
        <taxon>Archelosauria</taxon>
        <taxon>Archosauria</taxon>
        <taxon>Dinosauria</taxon>
        <taxon>Saurischia</taxon>
        <taxon>Theropoda</taxon>
        <taxon>Coelurosauria</taxon>
        <taxon>Aves</taxon>
        <taxon>Neognathae</taxon>
        <taxon>Neoaves</taxon>
        <taxon>Telluraves</taxon>
        <taxon>Australaves</taxon>
        <taxon>Psittaciformes</taxon>
        <taxon>Psittacidae</taxon>
        <taxon>Strigops</taxon>
    </lineage>
</organism>
<evidence type="ECO:0000256" key="5">
    <source>
        <dbReference type="ARBA" id="ARBA00022989"/>
    </source>
</evidence>
<feature type="domain" description="Concentrative nucleoside transporter N-terminal" evidence="8">
    <location>
        <begin position="159"/>
        <end position="231"/>
    </location>
</feature>
<evidence type="ECO:0000256" key="6">
    <source>
        <dbReference type="ARBA" id="ARBA00023136"/>
    </source>
</evidence>
<feature type="domain" description="Concentrative nucleoside transporter C-terminal" evidence="9">
    <location>
        <begin position="343"/>
        <end position="564"/>
    </location>
</feature>
<evidence type="ECO:0000256" key="4">
    <source>
        <dbReference type="ARBA" id="ARBA00022692"/>
    </source>
</evidence>
<feature type="transmembrane region" description="Helical" evidence="7">
    <location>
        <begin position="123"/>
        <end position="146"/>
    </location>
</feature>
<dbReference type="InParanoid" id="A0A672UQD0"/>
<keyword evidence="12" id="KW-1185">Reference proteome</keyword>
<dbReference type="OMA" id="IVWHTVI"/>
<feature type="transmembrane region" description="Helical" evidence="7">
    <location>
        <begin position="89"/>
        <end position="111"/>
    </location>
</feature>
<feature type="transmembrane region" description="Helical" evidence="7">
    <location>
        <begin position="246"/>
        <end position="267"/>
    </location>
</feature>
<sequence>MARLSTMLLLQAPSSHDLAPLSWVGFIFRIHFLCLSSLWHVTLPRKAVQPASKAKRFCKAYAKVLRRVILGLLGLAYLCYFIAACWLNFQRALALVVMTAVVVFFICWNLFKKHCGAKVLLLLIWDFLCRLLWVALLGGLITWLALDTAKNPEQLISLAGFCFLVLFLFACSKHHSAVSWRAVFWGLGLEFIFGLFILRTTPGIQAFQWLGDQVQFFLGYTTAGSSFVFGNTLIEEVFAFQTLPIVVFFSCVMSILYYLGIMQWLIVKISWILQVSMGTTSTETLSVAGNIFVGQTEAPLLIRPYLADMTHSEIHTVMTGGFSTIAGSVMGAYISFGIDAASLIAASVMAAPCALAMSKLVYPEVEESKFKGKASIRLARGEEQNILEAASNGAAASVGLVANIAANLIAFLAALEFINAALRWFGEMVDIEGLSFQVICSYVLMPVAFLMGADWADAPLVAELLGMKIFLNEFVAYQQLATYKKNRLSGLEEWDRSRKQWISVRAESITTFALCGFANFSSIGIMLGGLASMAPQRKGDLASIVLRALLTGACVSMLNACLAGKSLPTARGSMLDNGTLSFTGAWAGLAESMQCLTQCCGHYNHTTCEGTT</sequence>
<keyword evidence="4 7" id="KW-0812">Transmembrane</keyword>
<dbReference type="PANTHER" id="PTHR10590:SF11">
    <property type="entry name" value="SODIUM_NUCLEOSIDE COTRANSPORTER 2"/>
    <property type="match status" value="1"/>
</dbReference>
<evidence type="ECO:0000313" key="12">
    <source>
        <dbReference type="Proteomes" id="UP000472266"/>
    </source>
</evidence>
<evidence type="ECO:0000259" key="8">
    <source>
        <dbReference type="Pfam" id="PF01773"/>
    </source>
</evidence>
<feature type="transmembrane region" description="Helical" evidence="7">
    <location>
        <begin position="509"/>
        <end position="532"/>
    </location>
</feature>
<dbReference type="Pfam" id="PF07670">
    <property type="entry name" value="Gate"/>
    <property type="match status" value="1"/>
</dbReference>
<dbReference type="AlphaFoldDB" id="A0A672UQD0"/>
<feature type="transmembrane region" description="Helical" evidence="7">
    <location>
        <begin position="400"/>
        <end position="422"/>
    </location>
</feature>
<feature type="domain" description="Nucleoside transporter/FeoB GTPase Gate" evidence="10">
    <location>
        <begin position="240"/>
        <end position="337"/>
    </location>
</feature>
<dbReference type="PANTHER" id="PTHR10590">
    <property type="entry name" value="SODIUM/NUCLEOSIDE COTRANSPORTER"/>
    <property type="match status" value="1"/>
</dbReference>
<dbReference type="NCBIfam" id="TIGR00804">
    <property type="entry name" value="nupC"/>
    <property type="match status" value="1"/>
</dbReference>
<dbReference type="GO" id="GO:0005415">
    <property type="term" value="F:nucleoside:sodium symporter activity"/>
    <property type="evidence" value="ECO:0007669"/>
    <property type="project" value="TreeGrafter"/>
</dbReference>
<comment type="subcellular location">
    <subcellularLocation>
        <location evidence="1">Cell membrane</location>
        <topology evidence="1">Multi-pass membrane protein</topology>
    </subcellularLocation>
</comment>
<keyword evidence="7" id="KW-0813">Transport</keyword>
<feature type="transmembrane region" description="Helical" evidence="7">
    <location>
        <begin position="64"/>
        <end position="83"/>
    </location>
</feature>
<evidence type="ECO:0000256" key="1">
    <source>
        <dbReference type="ARBA" id="ARBA00004651"/>
    </source>
</evidence>
<dbReference type="InterPro" id="IPR011642">
    <property type="entry name" value="Gate_dom"/>
</dbReference>
<evidence type="ECO:0000256" key="3">
    <source>
        <dbReference type="ARBA" id="ARBA00022475"/>
    </source>
</evidence>
<reference evidence="11 12" key="1">
    <citation type="submission" date="2019-11" db="EMBL/GenBank/DDBJ databases">
        <title>Strigops habroptila (kakapo) genome, bStrHab1, primary haplotype, v2.</title>
        <authorList>
            <person name="Jarvis E.D."/>
            <person name="Howard J."/>
            <person name="Rhie A."/>
            <person name="Phillippy A."/>
            <person name="Korlach J."/>
            <person name="Digby A."/>
            <person name="Iorns D."/>
            <person name="Eason D."/>
            <person name="Robertson B."/>
            <person name="Raemaekers T."/>
            <person name="Howe K."/>
            <person name="Lewin H."/>
            <person name="Damas J."/>
            <person name="Hastie A."/>
            <person name="Tracey A."/>
            <person name="Chow W."/>
            <person name="Fedrigo O."/>
        </authorList>
    </citation>
    <scope>NUCLEOTIDE SEQUENCE [LARGE SCALE GENOMIC DNA]</scope>
</reference>
<dbReference type="InterPro" id="IPR002668">
    <property type="entry name" value="CNT_N_dom"/>
</dbReference>
<feature type="transmembrane region" description="Helical" evidence="7">
    <location>
        <begin position="182"/>
        <end position="202"/>
    </location>
</feature>
<evidence type="ECO:0000259" key="10">
    <source>
        <dbReference type="Pfam" id="PF07670"/>
    </source>
</evidence>
<comment type="similarity">
    <text evidence="2 7">Belongs to the concentrative nucleoside transporter (CNT) (TC 2.A.41) family.</text>
</comment>
<feature type="transmembrane region" description="Helical" evidence="7">
    <location>
        <begin position="434"/>
        <end position="452"/>
    </location>
</feature>
<evidence type="ECO:0000313" key="11">
    <source>
        <dbReference type="Ensembl" id="ENSSHBP00005017443.1"/>
    </source>
</evidence>
<keyword evidence="5 7" id="KW-1133">Transmembrane helix</keyword>
<evidence type="ECO:0000259" key="9">
    <source>
        <dbReference type="Pfam" id="PF07662"/>
    </source>
</evidence>